<dbReference type="EMBL" id="AP014546">
    <property type="protein sequence ID" value="BBB28981.1"/>
    <property type="molecule type" value="Genomic_DNA"/>
</dbReference>
<keyword evidence="6 7" id="KW-0472">Membrane</keyword>
<name>A0A7R6SV33_9GAMM</name>
<feature type="modified residue" description="FMN phosphoryl threonine" evidence="6">
    <location>
        <position position="176"/>
    </location>
</feature>
<evidence type="ECO:0000313" key="10">
    <source>
        <dbReference type="Proteomes" id="UP000595332"/>
    </source>
</evidence>
<gene>
    <name evidence="6 9" type="primary">rnfG</name>
    <name evidence="9" type="ORF">NEJAP_1024</name>
</gene>
<keyword evidence="4 6" id="KW-0288">FMN</keyword>
<keyword evidence="3 6" id="KW-0285">Flavoprotein</keyword>
<dbReference type="AlphaFoldDB" id="A0A7R6SV33"/>
<evidence type="ECO:0000256" key="7">
    <source>
        <dbReference type="SAM" id="Phobius"/>
    </source>
</evidence>
<organism evidence="9 10">
    <name type="scientific">Neptunomonas japonica JAMM 1380</name>
    <dbReference type="NCBI Taxonomy" id="1441457"/>
    <lineage>
        <taxon>Bacteria</taxon>
        <taxon>Pseudomonadati</taxon>
        <taxon>Pseudomonadota</taxon>
        <taxon>Gammaproteobacteria</taxon>
        <taxon>Oceanospirillales</taxon>
        <taxon>Oceanospirillaceae</taxon>
        <taxon>Neptunomonas</taxon>
    </lineage>
</organism>
<evidence type="ECO:0000256" key="3">
    <source>
        <dbReference type="ARBA" id="ARBA00022630"/>
    </source>
</evidence>
<dbReference type="HAMAP" id="MF_00479">
    <property type="entry name" value="RsxG_RnfG"/>
    <property type="match status" value="1"/>
</dbReference>
<comment type="subunit">
    <text evidence="6">The complex is composed of six subunits: RnfA, RnfB, RnfC, RnfD, RnfE and RnfG.</text>
</comment>
<comment type="similarity">
    <text evidence="6">Belongs to the RnfG family.</text>
</comment>
<evidence type="ECO:0000256" key="1">
    <source>
        <dbReference type="ARBA" id="ARBA00022448"/>
    </source>
</evidence>
<feature type="transmembrane region" description="Helical" evidence="7">
    <location>
        <begin position="12"/>
        <end position="31"/>
    </location>
</feature>
<comment type="cofactor">
    <cofactor evidence="6">
        <name>FMN</name>
        <dbReference type="ChEBI" id="CHEBI:58210"/>
    </cofactor>
</comment>
<accession>A0A7R6SV33</accession>
<evidence type="ECO:0000256" key="2">
    <source>
        <dbReference type="ARBA" id="ARBA00022553"/>
    </source>
</evidence>
<keyword evidence="6" id="KW-0997">Cell inner membrane</keyword>
<keyword evidence="6" id="KW-1278">Translocase</keyword>
<dbReference type="InterPro" id="IPR007329">
    <property type="entry name" value="FMN-bd"/>
</dbReference>
<dbReference type="NCBIfam" id="NF002519">
    <property type="entry name" value="PRK01908.1"/>
    <property type="match status" value="1"/>
</dbReference>
<keyword evidence="10" id="KW-1185">Reference proteome</keyword>
<dbReference type="PANTHER" id="PTHR36118">
    <property type="entry name" value="ION-TRANSLOCATING OXIDOREDUCTASE COMPLEX SUBUNIT G"/>
    <property type="match status" value="1"/>
</dbReference>
<keyword evidence="6" id="KW-1003">Cell membrane</keyword>
<reference evidence="9 10" key="1">
    <citation type="journal article" date="2008" name="Int. J. Syst. Evol. Microbiol.">
        <title>Neptunomonas japonica sp. nov., an Osedax japonicus symbiont-like bacterium isolated from sediment adjacent to sperm whale carcasses off Kagoshima, Japan.</title>
        <authorList>
            <person name="Miyazaki M."/>
            <person name="Nogi Y."/>
            <person name="Fujiwara Y."/>
            <person name="Kawato M."/>
            <person name="Kubokawa K."/>
            <person name="Horikoshi K."/>
        </authorList>
    </citation>
    <scope>NUCLEOTIDE SEQUENCE [LARGE SCALE GENOMIC DNA]</scope>
    <source>
        <strain evidence="9 10">JAMM 1380</strain>
    </source>
</reference>
<sequence>MELLISLRKNTLGISIFAIVTAGLIAITQVSTKDQILENERAQQAKALYEIISRDSIDNDLLQDVINIEAPELGYPLAKIYQAKRENLVKAVIIPVISPDGYSGDITLIVGINADNSVAGVRVLSHKETPGLGDKIDLRKSNWIMGFDEKSMTSSNDSSWAVKKDGGQFDQFTGATITPRAVVNAVGQALVFFKQNRDLLLSPKPIKEAS</sequence>
<dbReference type="KEGG" id="njp:NEJAP_1024"/>
<evidence type="ECO:0000313" key="9">
    <source>
        <dbReference type="EMBL" id="BBB28981.1"/>
    </source>
</evidence>
<keyword evidence="6 7" id="KW-1133">Transmembrane helix</keyword>
<keyword evidence="5 6" id="KW-0249">Electron transport</keyword>
<protein>
    <recommendedName>
        <fullName evidence="6">Ion-translocating oxidoreductase complex subunit G</fullName>
        <ecNumber evidence="6">7.-.-.-</ecNumber>
    </recommendedName>
    <alternativeName>
        <fullName evidence="6">Rnf electron transport complex subunit G</fullName>
    </alternativeName>
</protein>
<dbReference type="GO" id="GO:0005886">
    <property type="term" value="C:plasma membrane"/>
    <property type="evidence" value="ECO:0007669"/>
    <property type="project" value="UniProtKB-SubCell"/>
</dbReference>
<dbReference type="Pfam" id="PF04205">
    <property type="entry name" value="FMN_bind"/>
    <property type="match status" value="1"/>
</dbReference>
<dbReference type="NCBIfam" id="TIGR01947">
    <property type="entry name" value="rnfG"/>
    <property type="match status" value="1"/>
</dbReference>
<comment type="function">
    <text evidence="6">Part of a membrane-bound complex that couples electron transfer with translocation of ions across the membrane.</text>
</comment>
<dbReference type="PANTHER" id="PTHR36118:SF1">
    <property type="entry name" value="ION-TRANSLOCATING OXIDOREDUCTASE COMPLEX SUBUNIT G"/>
    <property type="match status" value="1"/>
</dbReference>
<evidence type="ECO:0000259" key="8">
    <source>
        <dbReference type="SMART" id="SM00900"/>
    </source>
</evidence>
<dbReference type="RefSeq" id="WP_201349623.1">
    <property type="nucleotide sequence ID" value="NZ_AP014546.1"/>
</dbReference>
<dbReference type="InterPro" id="IPR010209">
    <property type="entry name" value="Ion_transpt_RnfG/RsxG"/>
</dbReference>
<keyword evidence="1 6" id="KW-0813">Transport</keyword>
<dbReference type="GO" id="GO:0022900">
    <property type="term" value="P:electron transport chain"/>
    <property type="evidence" value="ECO:0007669"/>
    <property type="project" value="UniProtKB-UniRule"/>
</dbReference>
<evidence type="ECO:0000256" key="4">
    <source>
        <dbReference type="ARBA" id="ARBA00022643"/>
    </source>
</evidence>
<keyword evidence="2 6" id="KW-0597">Phosphoprotein</keyword>
<dbReference type="PIRSF" id="PIRSF006091">
    <property type="entry name" value="E_trnsport_RnfG"/>
    <property type="match status" value="1"/>
</dbReference>
<feature type="domain" description="FMN-binding" evidence="8">
    <location>
        <begin position="101"/>
        <end position="193"/>
    </location>
</feature>
<evidence type="ECO:0000256" key="6">
    <source>
        <dbReference type="HAMAP-Rule" id="MF_00479"/>
    </source>
</evidence>
<dbReference type="GO" id="GO:0010181">
    <property type="term" value="F:FMN binding"/>
    <property type="evidence" value="ECO:0007669"/>
    <property type="project" value="InterPro"/>
</dbReference>
<dbReference type="EC" id="7.-.-.-" evidence="6"/>
<keyword evidence="6 7" id="KW-0812">Transmembrane</keyword>
<dbReference type="GO" id="GO:0009055">
    <property type="term" value="F:electron transfer activity"/>
    <property type="evidence" value="ECO:0007669"/>
    <property type="project" value="InterPro"/>
</dbReference>
<comment type="subcellular location">
    <subcellularLocation>
        <location evidence="6">Cell inner membrane</location>
        <topology evidence="6">Single-pass membrane protein</topology>
    </subcellularLocation>
</comment>
<proteinExistence type="inferred from homology"/>
<dbReference type="Proteomes" id="UP000595332">
    <property type="component" value="Chromosome"/>
</dbReference>
<evidence type="ECO:0000256" key="5">
    <source>
        <dbReference type="ARBA" id="ARBA00022982"/>
    </source>
</evidence>
<dbReference type="SMART" id="SM00900">
    <property type="entry name" value="FMN_bind"/>
    <property type="match status" value="1"/>
</dbReference>